<dbReference type="Pfam" id="PF00571">
    <property type="entry name" value="CBS"/>
    <property type="match status" value="2"/>
</dbReference>
<protein>
    <submittedName>
        <fullName evidence="4">Oxidoreductase</fullName>
    </submittedName>
</protein>
<feature type="domain" description="CBS" evidence="3">
    <location>
        <begin position="74"/>
        <end position="130"/>
    </location>
</feature>
<dbReference type="SMART" id="SM00116">
    <property type="entry name" value="CBS"/>
    <property type="match status" value="2"/>
</dbReference>
<evidence type="ECO:0000313" key="5">
    <source>
        <dbReference type="Proteomes" id="UP000620156"/>
    </source>
</evidence>
<evidence type="ECO:0000313" key="4">
    <source>
        <dbReference type="EMBL" id="GGQ60131.1"/>
    </source>
</evidence>
<keyword evidence="5" id="KW-1185">Reference proteome</keyword>
<reference evidence="4" key="2">
    <citation type="submission" date="2020-09" db="EMBL/GenBank/DDBJ databases">
        <authorList>
            <person name="Sun Q."/>
            <person name="Ohkuma M."/>
        </authorList>
    </citation>
    <scope>NUCLEOTIDE SEQUENCE</scope>
    <source>
        <strain evidence="4">JCM 3131</strain>
    </source>
</reference>
<dbReference type="InterPro" id="IPR046342">
    <property type="entry name" value="CBS_dom_sf"/>
</dbReference>
<dbReference type="AlphaFoldDB" id="A0A918ESU3"/>
<dbReference type="CDD" id="cd04622">
    <property type="entry name" value="CBS_pair_HRP1_like"/>
    <property type="match status" value="1"/>
</dbReference>
<accession>A0A918ESU3</accession>
<dbReference type="EMBL" id="BMQK01000006">
    <property type="protein sequence ID" value="GGQ60131.1"/>
    <property type="molecule type" value="Genomic_DNA"/>
</dbReference>
<name>A0A918ESU3_9ACTN</name>
<gene>
    <name evidence="4" type="ORF">GCM10010145_32790</name>
</gene>
<sequence>MTQYVRDIMTGHPVTVEPLTSVRAVARLMRDQDLGAVLVTEGDRLRGLVSDRDLVVRALAEDGDPDDTTVAGACSEDLVTVGPDDTLDDAVRLMREHSVRRLPVVEDGRHPVGIVSLGDMAMERDERSALADISAARPNQ</sequence>
<dbReference type="RefSeq" id="WP_189217566.1">
    <property type="nucleotide sequence ID" value="NZ_BMQK01000006.1"/>
</dbReference>
<keyword evidence="1" id="KW-0677">Repeat</keyword>
<evidence type="ECO:0000256" key="2">
    <source>
        <dbReference type="PROSITE-ProRule" id="PRU00703"/>
    </source>
</evidence>
<organism evidence="4 5">
    <name type="scientific">Streptomyces ruber</name>
    <dbReference type="NCBI Taxonomy" id="83378"/>
    <lineage>
        <taxon>Bacteria</taxon>
        <taxon>Bacillati</taxon>
        <taxon>Actinomycetota</taxon>
        <taxon>Actinomycetes</taxon>
        <taxon>Kitasatosporales</taxon>
        <taxon>Streptomycetaceae</taxon>
        <taxon>Streptomyces</taxon>
    </lineage>
</organism>
<proteinExistence type="predicted"/>
<keyword evidence="2" id="KW-0129">CBS domain</keyword>
<feature type="domain" description="CBS" evidence="3">
    <location>
        <begin position="9"/>
        <end position="68"/>
    </location>
</feature>
<dbReference type="PANTHER" id="PTHR48108:SF34">
    <property type="entry name" value="CBS DOMAIN-CONTAINING PROTEIN YHCV"/>
    <property type="match status" value="1"/>
</dbReference>
<dbReference type="InterPro" id="IPR000644">
    <property type="entry name" value="CBS_dom"/>
</dbReference>
<dbReference type="SUPFAM" id="SSF54631">
    <property type="entry name" value="CBS-domain pair"/>
    <property type="match status" value="1"/>
</dbReference>
<dbReference type="InterPro" id="IPR051462">
    <property type="entry name" value="CBS_domain-containing"/>
</dbReference>
<dbReference type="PANTHER" id="PTHR48108">
    <property type="entry name" value="CBS DOMAIN-CONTAINING PROTEIN CBSX2, CHLOROPLASTIC"/>
    <property type="match status" value="1"/>
</dbReference>
<evidence type="ECO:0000259" key="3">
    <source>
        <dbReference type="PROSITE" id="PS51371"/>
    </source>
</evidence>
<reference evidence="4" key="1">
    <citation type="journal article" date="2014" name="Int. J. Syst. Evol. Microbiol.">
        <title>Complete genome sequence of Corynebacterium casei LMG S-19264T (=DSM 44701T), isolated from a smear-ripened cheese.</title>
        <authorList>
            <consortium name="US DOE Joint Genome Institute (JGI-PGF)"/>
            <person name="Walter F."/>
            <person name="Albersmeier A."/>
            <person name="Kalinowski J."/>
            <person name="Ruckert C."/>
        </authorList>
    </citation>
    <scope>NUCLEOTIDE SEQUENCE</scope>
    <source>
        <strain evidence="4">JCM 3131</strain>
    </source>
</reference>
<dbReference type="Proteomes" id="UP000620156">
    <property type="component" value="Unassembled WGS sequence"/>
</dbReference>
<dbReference type="PROSITE" id="PS51371">
    <property type="entry name" value="CBS"/>
    <property type="match status" value="2"/>
</dbReference>
<evidence type="ECO:0000256" key="1">
    <source>
        <dbReference type="ARBA" id="ARBA00022737"/>
    </source>
</evidence>
<dbReference type="Gene3D" id="3.10.580.10">
    <property type="entry name" value="CBS-domain"/>
    <property type="match status" value="1"/>
</dbReference>
<comment type="caution">
    <text evidence="4">The sequence shown here is derived from an EMBL/GenBank/DDBJ whole genome shotgun (WGS) entry which is preliminary data.</text>
</comment>